<dbReference type="GO" id="GO:0005886">
    <property type="term" value="C:plasma membrane"/>
    <property type="evidence" value="ECO:0007669"/>
    <property type="project" value="InterPro"/>
</dbReference>
<dbReference type="GO" id="GO:0035838">
    <property type="term" value="C:growing cell tip"/>
    <property type="evidence" value="ECO:0007669"/>
    <property type="project" value="TreeGrafter"/>
</dbReference>
<evidence type="ECO:0000313" key="3">
    <source>
        <dbReference type="Proteomes" id="UP001144673"/>
    </source>
</evidence>
<accession>A0A9W8QIT5</accession>
<evidence type="ECO:0000313" key="2">
    <source>
        <dbReference type="EMBL" id="KAJ4155653.1"/>
    </source>
</evidence>
<dbReference type="Pfam" id="PF06687">
    <property type="entry name" value="SUR7"/>
    <property type="match status" value="1"/>
</dbReference>
<dbReference type="KEGG" id="amus:LMH87_000889"/>
<dbReference type="PANTHER" id="PTHR28013:SF7">
    <property type="entry name" value="PALI-DOMAIN-CONTAINING PROTEIN"/>
    <property type="match status" value="1"/>
</dbReference>
<keyword evidence="1" id="KW-0812">Transmembrane</keyword>
<feature type="transmembrane region" description="Helical" evidence="1">
    <location>
        <begin position="247"/>
        <end position="270"/>
    </location>
</feature>
<feature type="transmembrane region" description="Helical" evidence="1">
    <location>
        <begin position="282"/>
        <end position="307"/>
    </location>
</feature>
<dbReference type="InterPro" id="IPR051380">
    <property type="entry name" value="pH-response_reg_palI/RIM9"/>
</dbReference>
<dbReference type="AlphaFoldDB" id="A0A9W8QIT5"/>
<gene>
    <name evidence="2" type="ORF">LMH87_000889</name>
</gene>
<sequence>MPAVNITTTGCVSAPLPACVVASAFSFGRPRWDHDVVTKAAPPPPSPDLLYCPTVVYELPLSPESSLLPIFFFPSLVTQNNITPIDRADFFDVVLKVTPLPNDTKQQQTATMGILLAVHHIGTLLLLVTAILLLVASISSPVVNSLSLLNVKFHGGLDTDRVTFGSFGYCQMYDGSSDYCHRHLGYNPLALVRGIDSQVDNGSVGRNTASGLTRVMVLHPVGAVLSFVAFLLAVIGTHVISSFTASLLSGLTFIVTVVALACDFTALSIVHHRVNEVRGNHATYGGALWCVVAALVTSFFATVIVFLSCCASKRSKNKPDTVHKQEAGFADSTVPKRKFWQRR</sequence>
<dbReference type="RefSeq" id="XP_056055777.1">
    <property type="nucleotide sequence ID" value="XM_056198873.1"/>
</dbReference>
<organism evidence="2 3">
    <name type="scientific">Akanthomyces muscarius</name>
    <name type="common">Entomopathogenic fungus</name>
    <name type="synonym">Lecanicillium muscarium</name>
    <dbReference type="NCBI Taxonomy" id="2231603"/>
    <lineage>
        <taxon>Eukaryota</taxon>
        <taxon>Fungi</taxon>
        <taxon>Dikarya</taxon>
        <taxon>Ascomycota</taxon>
        <taxon>Pezizomycotina</taxon>
        <taxon>Sordariomycetes</taxon>
        <taxon>Hypocreomycetidae</taxon>
        <taxon>Hypocreales</taxon>
        <taxon>Cordycipitaceae</taxon>
        <taxon>Akanthomyces</taxon>
    </lineage>
</organism>
<dbReference type="GeneID" id="80888048"/>
<dbReference type="Proteomes" id="UP001144673">
    <property type="component" value="Chromosome 6"/>
</dbReference>
<feature type="transmembrane region" description="Helical" evidence="1">
    <location>
        <begin position="114"/>
        <end position="138"/>
    </location>
</feature>
<reference evidence="2" key="1">
    <citation type="journal article" date="2023" name="Access Microbiol">
        <title>De-novo genome assembly for Akanthomyces muscarius, a biocontrol agent of insect agricultural pests.</title>
        <authorList>
            <person name="Erdos Z."/>
            <person name="Studholme D.J."/>
            <person name="Raymond B."/>
            <person name="Sharma M."/>
        </authorList>
    </citation>
    <scope>NUCLEOTIDE SEQUENCE</scope>
    <source>
        <strain evidence="2">Ve6</strain>
    </source>
</reference>
<proteinExistence type="predicted"/>
<feature type="transmembrane region" description="Helical" evidence="1">
    <location>
        <begin position="216"/>
        <end position="235"/>
    </location>
</feature>
<keyword evidence="1" id="KW-0472">Membrane</keyword>
<keyword evidence="1" id="KW-1133">Transmembrane helix</keyword>
<dbReference type="EMBL" id="JAJHUN010000007">
    <property type="protein sequence ID" value="KAJ4155653.1"/>
    <property type="molecule type" value="Genomic_DNA"/>
</dbReference>
<evidence type="ECO:0000256" key="1">
    <source>
        <dbReference type="SAM" id="Phobius"/>
    </source>
</evidence>
<dbReference type="Gene3D" id="1.20.140.150">
    <property type="match status" value="1"/>
</dbReference>
<keyword evidence="3" id="KW-1185">Reference proteome</keyword>
<dbReference type="InterPro" id="IPR009571">
    <property type="entry name" value="SUR7/Rim9-like_fungi"/>
</dbReference>
<evidence type="ECO:0008006" key="4">
    <source>
        <dbReference type="Google" id="ProtNLM"/>
    </source>
</evidence>
<dbReference type="GO" id="GO:0032153">
    <property type="term" value="C:cell division site"/>
    <property type="evidence" value="ECO:0007669"/>
    <property type="project" value="TreeGrafter"/>
</dbReference>
<name>A0A9W8QIT5_AKAMU</name>
<dbReference type="PANTHER" id="PTHR28013">
    <property type="entry name" value="PROTEIN DCV1-RELATED"/>
    <property type="match status" value="1"/>
</dbReference>
<comment type="caution">
    <text evidence="2">The sequence shown here is derived from an EMBL/GenBank/DDBJ whole genome shotgun (WGS) entry which is preliminary data.</text>
</comment>
<protein>
    <recommendedName>
        <fullName evidence="4">Pali-domain-containing protein</fullName>
    </recommendedName>
</protein>